<gene>
    <name evidence="2" type="ORF">BC938DRAFT_483154</name>
</gene>
<reference evidence="2 3" key="1">
    <citation type="journal article" date="2018" name="New Phytol.">
        <title>Phylogenomics of Endogonaceae and evolution of mycorrhizas within Mucoromycota.</title>
        <authorList>
            <person name="Chang Y."/>
            <person name="Desiro A."/>
            <person name="Na H."/>
            <person name="Sandor L."/>
            <person name="Lipzen A."/>
            <person name="Clum A."/>
            <person name="Barry K."/>
            <person name="Grigoriev I.V."/>
            <person name="Martin F.M."/>
            <person name="Stajich J.E."/>
            <person name="Smith M.E."/>
            <person name="Bonito G."/>
            <person name="Spatafora J.W."/>
        </authorList>
    </citation>
    <scope>NUCLEOTIDE SEQUENCE [LARGE SCALE GENOMIC DNA]</scope>
    <source>
        <strain evidence="2 3">AD002</strain>
    </source>
</reference>
<dbReference type="AlphaFoldDB" id="A0A433QCL7"/>
<sequence length="104" mass="10993">MEDFLNPALAKMLSDGLGDNDAETLKGPVLLAGLVVVFTDVDRVKRGGENAQEGDLKEASVIGDGFRRVGEGREVGRARRIDEVDQRAQDPGREGALGCGVGNV</sequence>
<evidence type="ECO:0000256" key="1">
    <source>
        <dbReference type="SAM" id="MobiDB-lite"/>
    </source>
</evidence>
<proteinExistence type="predicted"/>
<evidence type="ECO:0000313" key="3">
    <source>
        <dbReference type="Proteomes" id="UP000274822"/>
    </source>
</evidence>
<name>A0A433QCL7_9FUNG</name>
<protein>
    <submittedName>
        <fullName evidence="2">Uncharacterized protein</fullName>
    </submittedName>
</protein>
<keyword evidence="3" id="KW-1185">Reference proteome</keyword>
<dbReference type="EMBL" id="RBNJ01008256">
    <property type="protein sequence ID" value="RUS27502.1"/>
    <property type="molecule type" value="Genomic_DNA"/>
</dbReference>
<comment type="caution">
    <text evidence="2">The sequence shown here is derived from an EMBL/GenBank/DDBJ whole genome shotgun (WGS) entry which is preliminary data.</text>
</comment>
<evidence type="ECO:0000313" key="2">
    <source>
        <dbReference type="EMBL" id="RUS27502.1"/>
    </source>
</evidence>
<accession>A0A433QCL7</accession>
<dbReference type="Proteomes" id="UP000274822">
    <property type="component" value="Unassembled WGS sequence"/>
</dbReference>
<feature type="region of interest" description="Disordered" evidence="1">
    <location>
        <begin position="85"/>
        <end position="104"/>
    </location>
</feature>
<organism evidence="2 3">
    <name type="scientific">Jimgerdemannia flammicorona</name>
    <dbReference type="NCBI Taxonomy" id="994334"/>
    <lineage>
        <taxon>Eukaryota</taxon>
        <taxon>Fungi</taxon>
        <taxon>Fungi incertae sedis</taxon>
        <taxon>Mucoromycota</taxon>
        <taxon>Mucoromycotina</taxon>
        <taxon>Endogonomycetes</taxon>
        <taxon>Endogonales</taxon>
        <taxon>Endogonaceae</taxon>
        <taxon>Jimgerdemannia</taxon>
    </lineage>
</organism>
<feature type="compositionally biased region" description="Gly residues" evidence="1">
    <location>
        <begin position="95"/>
        <end position="104"/>
    </location>
</feature>